<protein>
    <submittedName>
        <fullName evidence="1">Uncharacterized protein</fullName>
    </submittedName>
</protein>
<keyword evidence="2" id="KW-1185">Reference proteome</keyword>
<organism evidence="1 2">
    <name type="scientific">Rhodopirellula europaea 6C</name>
    <dbReference type="NCBI Taxonomy" id="1263867"/>
    <lineage>
        <taxon>Bacteria</taxon>
        <taxon>Pseudomonadati</taxon>
        <taxon>Planctomycetota</taxon>
        <taxon>Planctomycetia</taxon>
        <taxon>Pirellulales</taxon>
        <taxon>Pirellulaceae</taxon>
        <taxon>Rhodopirellula</taxon>
    </lineage>
</organism>
<proteinExistence type="predicted"/>
<dbReference type="Proteomes" id="UP000011529">
    <property type="component" value="Unassembled WGS sequence"/>
</dbReference>
<evidence type="ECO:0000313" key="2">
    <source>
        <dbReference type="Proteomes" id="UP000011529"/>
    </source>
</evidence>
<dbReference type="EMBL" id="ANMO01000170">
    <property type="protein sequence ID" value="EMB15521.1"/>
    <property type="molecule type" value="Genomic_DNA"/>
</dbReference>
<dbReference type="AlphaFoldDB" id="M2A5L0"/>
<comment type="caution">
    <text evidence="1">The sequence shown here is derived from an EMBL/GenBank/DDBJ whole genome shotgun (WGS) entry which is preliminary data.</text>
</comment>
<gene>
    <name evidence="1" type="ORF">RE6C_03770</name>
</gene>
<name>M2A5L0_9BACT</name>
<accession>M2A5L0</accession>
<reference evidence="1" key="2">
    <citation type="journal article" date="2013" name="Mar. Genomics">
        <title>Expression of sulfatases in Rhodopirellula baltica and the diversity of sulfatases in the genus Rhodopirellula.</title>
        <authorList>
            <person name="Wegner C.E."/>
            <person name="Richter-Heitmann T."/>
            <person name="Klindworth A."/>
            <person name="Klockow C."/>
            <person name="Richter M."/>
            <person name="Achstetter T."/>
            <person name="Glockner F.O."/>
            <person name="Harder J."/>
        </authorList>
    </citation>
    <scope>NUCLEOTIDE SEQUENCE [LARGE SCALE GENOMIC DNA]</scope>
    <source>
        <strain evidence="1">6C</strain>
    </source>
</reference>
<sequence>MWLNAAVLHRRDAGNNSEPMPCLSSVAGCLARVELGRFDVDGSRV</sequence>
<evidence type="ECO:0000313" key="1">
    <source>
        <dbReference type="EMBL" id="EMB15521.1"/>
    </source>
</evidence>
<reference evidence="1" key="1">
    <citation type="submission" date="2012-11" db="EMBL/GenBank/DDBJ databases">
        <title>Permanent draft genomes of Rhodopirellula europaea strain SH398 and 6C.</title>
        <authorList>
            <person name="Richter M."/>
            <person name="Richter-Heitmann T."/>
            <person name="Frank C."/>
            <person name="Harder J."/>
            <person name="Glockner F.O."/>
        </authorList>
    </citation>
    <scope>NUCLEOTIDE SEQUENCE</scope>
    <source>
        <strain evidence="1">6C</strain>
    </source>
</reference>